<feature type="domain" description="NF-X1-type" evidence="9">
    <location>
        <begin position="426"/>
        <end position="445"/>
    </location>
</feature>
<keyword evidence="5" id="KW-0862">Zinc</keyword>
<keyword evidence="2" id="KW-0479">Metal-binding</keyword>
<feature type="compositionally biased region" description="Basic and acidic residues" evidence="7">
    <location>
        <begin position="25"/>
        <end position="35"/>
    </location>
</feature>
<proteinExistence type="inferred from homology"/>
<keyword evidence="8" id="KW-0472">Membrane</keyword>
<dbReference type="AlphaFoldDB" id="A0A9P0MF48"/>
<evidence type="ECO:0000256" key="1">
    <source>
        <dbReference type="ARBA" id="ARBA00007269"/>
    </source>
</evidence>
<keyword evidence="8" id="KW-0812">Transmembrane</keyword>
<sequence>MDNNHRRNVSQSKKYKKGISKKSKHENMEEKTGEAKFKEAQIKLQQLVQKHLEDKNISSSDEEEELETNNILGSVIKKYSQYGGKNEDLERTQNFLENVFHSGAAACLICIATVKRNDQIWSCLSCFGFFHLLCIQRWAKDSIAHQKLAAEERPSSKTSFIIWQCPKCRKDYEQTSVPDAYFCFCGQKHNPEFQPWLVPHSCGEVCNKSLSPSCGHYCLLLCHPGPCPPCPKTISVSCYCKKGERKIVRCSEKEWSCGAVCEKILQCQQHHCPKVCHLGHCPPCGKTSLVSCDCGAEKSLRLCTQLQWHCNKVCGNPLSCGKHICDKVCHKGECGDCPRSLPRTCPCGRNTLTIPCVEDVITCGETCGKLCEAGVHVCPQRCHRGACPMCLEVVVKTCQCGLRQKEVSCHQKAYLCDAKCKKMRDCNIHPCNRKCCDGNCPSCERPCGKTLSCGNHKCSSVCHRGPCYPCNVVKEVSCKCGSTLVTVPCGAARRTNPPRCNKPCKNPPKCDHLKREEHKCHYGDCPPCRLICGIKKECGHSCPEICHTALYLPKEDYKAATPWDVVNTPYEFKRLPCPRCEAPIEIPCFGEHLILKLPCYRAKPQCCGQECGRRLQCTNHVCTFLCHVVENALSKIVSGSNCEECSQDCSIERDCGHPCPLPCHPGDCDPCKAIFKIRCLCGLSQLFINCNDWTSTEDKEALQSCGNRCPKNYACGHRCFSQCHSGECPQIPPCRKKVKVSCGCHQLKKELPCHLACQLSCDDTCNQLKAEKLKKEESEREMKRLAEENKNKEELLKYEKRMQGGKRRERRKAIETNEESWLAANLMMITGVSVLTISVIIGFYYAIYSMNL</sequence>
<evidence type="ECO:0000256" key="2">
    <source>
        <dbReference type="ARBA" id="ARBA00022723"/>
    </source>
</evidence>
<evidence type="ECO:0000256" key="8">
    <source>
        <dbReference type="SAM" id="Phobius"/>
    </source>
</evidence>
<evidence type="ECO:0000256" key="6">
    <source>
        <dbReference type="SAM" id="Coils"/>
    </source>
</evidence>
<feature type="domain" description="NF-X1-type" evidence="9">
    <location>
        <begin position="214"/>
        <end position="232"/>
    </location>
</feature>
<evidence type="ECO:0000256" key="4">
    <source>
        <dbReference type="ARBA" id="ARBA00022771"/>
    </source>
</evidence>
<evidence type="ECO:0000313" key="11">
    <source>
        <dbReference type="Proteomes" id="UP001152798"/>
    </source>
</evidence>
<name>A0A9P0MF48_NEZVI</name>
<gene>
    <name evidence="10" type="ORF">NEZAVI_LOCUS6843</name>
</gene>
<feature type="region of interest" description="Disordered" evidence="7">
    <location>
        <begin position="1"/>
        <end position="35"/>
    </location>
</feature>
<protein>
    <recommendedName>
        <fullName evidence="9">NF-X1-type domain-containing protein</fullName>
    </recommendedName>
</protein>
<dbReference type="Pfam" id="PF01422">
    <property type="entry name" value="zf-NF-X1"/>
    <property type="match status" value="11"/>
</dbReference>
<feature type="domain" description="NF-X1-type" evidence="9">
    <location>
        <begin position="655"/>
        <end position="673"/>
    </location>
</feature>
<keyword evidence="8" id="KW-1133">Transmembrane helix</keyword>
<feature type="coiled-coil region" evidence="6">
    <location>
        <begin position="761"/>
        <end position="802"/>
    </location>
</feature>
<dbReference type="EMBL" id="OV725079">
    <property type="protein sequence ID" value="CAH1396878.1"/>
    <property type="molecule type" value="Genomic_DNA"/>
</dbReference>
<evidence type="ECO:0000256" key="3">
    <source>
        <dbReference type="ARBA" id="ARBA00022737"/>
    </source>
</evidence>
<feature type="domain" description="NF-X1-type" evidence="9">
    <location>
        <begin position="367"/>
        <end position="392"/>
    </location>
</feature>
<dbReference type="SUPFAM" id="SSF57850">
    <property type="entry name" value="RING/U-box"/>
    <property type="match status" value="1"/>
</dbReference>
<comment type="similarity">
    <text evidence="1">Belongs to the NFX1 family.</text>
</comment>
<feature type="domain" description="NF-X1-type" evidence="9">
    <location>
        <begin position="267"/>
        <end position="286"/>
    </location>
</feature>
<dbReference type="SMART" id="SM00438">
    <property type="entry name" value="ZnF_NFX"/>
    <property type="match status" value="11"/>
</dbReference>
<keyword evidence="3" id="KW-0677">Repeat</keyword>
<accession>A0A9P0MF48</accession>
<feature type="compositionally biased region" description="Basic residues" evidence="7">
    <location>
        <begin position="13"/>
        <end position="24"/>
    </location>
</feature>
<evidence type="ECO:0000259" key="9">
    <source>
        <dbReference type="SMART" id="SM00438"/>
    </source>
</evidence>
<keyword evidence="4" id="KW-0863">Zinc-finger</keyword>
<dbReference type="GO" id="GO:0008270">
    <property type="term" value="F:zinc ion binding"/>
    <property type="evidence" value="ECO:0007669"/>
    <property type="project" value="UniProtKB-KW"/>
</dbReference>
<feature type="domain" description="NF-X1-type" evidence="9">
    <location>
        <begin position="320"/>
        <end position="339"/>
    </location>
</feature>
<feature type="domain" description="NF-X1-type" evidence="9">
    <location>
        <begin position="617"/>
        <end position="647"/>
    </location>
</feature>
<feature type="domain" description="NF-X1-type" evidence="9">
    <location>
        <begin position="453"/>
        <end position="472"/>
    </location>
</feature>
<keyword evidence="6" id="KW-0175">Coiled coil</keyword>
<feature type="domain" description="NF-X1-type" evidence="9">
    <location>
        <begin position="538"/>
        <end position="555"/>
    </location>
</feature>
<dbReference type="OrthoDB" id="536399at2759"/>
<dbReference type="InterPro" id="IPR000967">
    <property type="entry name" value="Znf_NFX1"/>
</dbReference>
<evidence type="ECO:0000256" key="5">
    <source>
        <dbReference type="ARBA" id="ARBA00022833"/>
    </source>
</evidence>
<dbReference type="GO" id="GO:0000977">
    <property type="term" value="F:RNA polymerase II transcription regulatory region sequence-specific DNA binding"/>
    <property type="evidence" value="ECO:0007669"/>
    <property type="project" value="TreeGrafter"/>
</dbReference>
<dbReference type="CDD" id="cd06008">
    <property type="entry name" value="NF-X1-zinc-finger"/>
    <property type="match status" value="5"/>
</dbReference>
<dbReference type="CDD" id="cd16697">
    <property type="entry name" value="RING-CH-C4HC3_NFXL1"/>
    <property type="match status" value="1"/>
</dbReference>
<dbReference type="Proteomes" id="UP001152798">
    <property type="component" value="Chromosome 3"/>
</dbReference>
<evidence type="ECO:0000313" key="10">
    <source>
        <dbReference type="EMBL" id="CAH1396878.1"/>
    </source>
</evidence>
<feature type="transmembrane region" description="Helical" evidence="8">
    <location>
        <begin position="821"/>
        <end position="847"/>
    </location>
</feature>
<dbReference type="GO" id="GO:0000981">
    <property type="term" value="F:DNA-binding transcription factor activity, RNA polymerase II-specific"/>
    <property type="evidence" value="ECO:0007669"/>
    <property type="project" value="TreeGrafter"/>
</dbReference>
<dbReference type="InterPro" id="IPR034078">
    <property type="entry name" value="NFX1_fam"/>
</dbReference>
<feature type="domain" description="NF-X1-type" evidence="9">
    <location>
        <begin position="715"/>
        <end position="736"/>
    </location>
</feature>
<evidence type="ECO:0000256" key="7">
    <source>
        <dbReference type="SAM" id="MobiDB-lite"/>
    </source>
</evidence>
<dbReference type="PANTHER" id="PTHR12360:SF1">
    <property type="entry name" value="NF-X1-TYPE ZINC FINGER PROTEIN NFXL1"/>
    <property type="match status" value="1"/>
</dbReference>
<dbReference type="GO" id="GO:0005634">
    <property type="term" value="C:nucleus"/>
    <property type="evidence" value="ECO:0007669"/>
    <property type="project" value="InterPro"/>
</dbReference>
<dbReference type="PANTHER" id="PTHR12360">
    <property type="entry name" value="NUCLEAR TRANSCRIPTION FACTOR, X-BOX BINDING 1 NFX1"/>
    <property type="match status" value="1"/>
</dbReference>
<feature type="domain" description="NF-X1-type" evidence="9">
    <location>
        <begin position="510"/>
        <end position="530"/>
    </location>
</feature>
<keyword evidence="11" id="KW-1185">Reference proteome</keyword>
<organism evidence="10 11">
    <name type="scientific">Nezara viridula</name>
    <name type="common">Southern green stink bug</name>
    <name type="synonym">Cimex viridulus</name>
    <dbReference type="NCBI Taxonomy" id="85310"/>
    <lineage>
        <taxon>Eukaryota</taxon>
        <taxon>Metazoa</taxon>
        <taxon>Ecdysozoa</taxon>
        <taxon>Arthropoda</taxon>
        <taxon>Hexapoda</taxon>
        <taxon>Insecta</taxon>
        <taxon>Pterygota</taxon>
        <taxon>Neoptera</taxon>
        <taxon>Paraneoptera</taxon>
        <taxon>Hemiptera</taxon>
        <taxon>Heteroptera</taxon>
        <taxon>Panheteroptera</taxon>
        <taxon>Pentatomomorpha</taxon>
        <taxon>Pentatomoidea</taxon>
        <taxon>Pentatomidae</taxon>
        <taxon>Pentatominae</taxon>
        <taxon>Nezara</taxon>
    </lineage>
</organism>
<reference evidence="10" key="1">
    <citation type="submission" date="2022-01" db="EMBL/GenBank/DDBJ databases">
        <authorList>
            <person name="King R."/>
        </authorList>
    </citation>
    <scope>NUCLEOTIDE SEQUENCE</scope>
</reference>